<name>A0A3L8DMA9_OOCBI</name>
<feature type="binding site" evidence="15">
    <location>
        <position position="421"/>
    </location>
    <ligand>
        <name>ATP</name>
        <dbReference type="ChEBI" id="CHEBI:30616"/>
    </ligand>
</feature>
<dbReference type="SUPFAM" id="SSF56112">
    <property type="entry name" value="Protein kinase-like (PK-like)"/>
    <property type="match status" value="1"/>
</dbReference>
<accession>A0A3L8DMA9</accession>
<keyword evidence="9" id="KW-0829">Tyrosine-protein kinase</keyword>
<dbReference type="FunFam" id="3.30.200.20:FF:000061">
    <property type="entry name" value="Dual specificity protein kinase CLK2"/>
    <property type="match status" value="1"/>
</dbReference>
<dbReference type="EMBL" id="QOIP01000006">
    <property type="protein sequence ID" value="RLU21547.1"/>
    <property type="molecule type" value="Genomic_DNA"/>
</dbReference>
<feature type="region of interest" description="Disordered" evidence="16">
    <location>
        <begin position="717"/>
        <end position="741"/>
    </location>
</feature>
<evidence type="ECO:0000256" key="13">
    <source>
        <dbReference type="ARBA" id="ARBA00049308"/>
    </source>
</evidence>
<comment type="catalytic activity">
    <reaction evidence="13">
        <text>L-threonyl-[protein] + ATP = O-phospho-L-threonyl-[protein] + ADP + H(+)</text>
        <dbReference type="Rhea" id="RHEA:46608"/>
        <dbReference type="Rhea" id="RHEA-COMP:11060"/>
        <dbReference type="Rhea" id="RHEA-COMP:11605"/>
        <dbReference type="ChEBI" id="CHEBI:15378"/>
        <dbReference type="ChEBI" id="CHEBI:30013"/>
        <dbReference type="ChEBI" id="CHEBI:30616"/>
        <dbReference type="ChEBI" id="CHEBI:61977"/>
        <dbReference type="ChEBI" id="CHEBI:456216"/>
        <dbReference type="EC" id="2.7.12.1"/>
    </reaction>
</comment>
<evidence type="ECO:0000256" key="16">
    <source>
        <dbReference type="SAM" id="MobiDB-lite"/>
    </source>
</evidence>
<dbReference type="Pfam" id="PF00069">
    <property type="entry name" value="Pkinase"/>
    <property type="match status" value="1"/>
</dbReference>
<gene>
    <name evidence="18" type="ORF">DMN91_005920</name>
</gene>
<evidence type="ECO:0000256" key="11">
    <source>
        <dbReference type="ARBA" id="ARBA00037966"/>
    </source>
</evidence>
<evidence type="ECO:0000256" key="4">
    <source>
        <dbReference type="ARBA" id="ARBA00022553"/>
    </source>
</evidence>
<feature type="region of interest" description="Disordered" evidence="16">
    <location>
        <begin position="96"/>
        <end position="131"/>
    </location>
</feature>
<dbReference type="InterPro" id="IPR017441">
    <property type="entry name" value="Protein_kinase_ATP_BS"/>
</dbReference>
<dbReference type="AlphaFoldDB" id="A0A3L8DMA9"/>
<dbReference type="Gene3D" id="1.10.510.10">
    <property type="entry name" value="Transferase(Phosphotransferase) domain 1"/>
    <property type="match status" value="1"/>
</dbReference>
<reference evidence="18" key="1">
    <citation type="journal article" date="2018" name="Genome Res.">
        <title>The genomic architecture and molecular evolution of ant odorant receptors.</title>
        <authorList>
            <person name="McKenzie S.K."/>
            <person name="Kronauer D.J.C."/>
        </authorList>
    </citation>
    <scope>NUCLEOTIDE SEQUENCE [LARGE SCALE GENOMIC DNA]</scope>
    <source>
        <strain evidence="18">Clonal line C1</strain>
    </source>
</reference>
<evidence type="ECO:0000259" key="17">
    <source>
        <dbReference type="PROSITE" id="PS50011"/>
    </source>
</evidence>
<keyword evidence="7" id="KW-0418">Kinase</keyword>
<dbReference type="InterPro" id="IPR008271">
    <property type="entry name" value="Ser/Thr_kinase_AS"/>
</dbReference>
<evidence type="ECO:0000256" key="2">
    <source>
        <dbReference type="ARBA" id="ARBA00013203"/>
    </source>
</evidence>
<dbReference type="Gene3D" id="3.30.200.20">
    <property type="entry name" value="Phosphorylase Kinase, domain 1"/>
    <property type="match status" value="1"/>
</dbReference>
<keyword evidence="4" id="KW-0597">Phosphoprotein</keyword>
<comment type="similarity">
    <text evidence="11">Belongs to the protein kinase superfamily. CMGC Ser/Thr protein kinase family. Lammer subfamily.</text>
</comment>
<dbReference type="GO" id="GO:0043484">
    <property type="term" value="P:regulation of RNA splicing"/>
    <property type="evidence" value="ECO:0007669"/>
    <property type="project" value="TreeGrafter"/>
</dbReference>
<feature type="region of interest" description="Disordered" evidence="16">
    <location>
        <begin position="183"/>
        <end position="222"/>
    </location>
</feature>
<feature type="domain" description="Protein kinase" evidence="17">
    <location>
        <begin position="392"/>
        <end position="711"/>
    </location>
</feature>
<proteinExistence type="inferred from homology"/>
<protein>
    <recommendedName>
        <fullName evidence="2">dual-specificity kinase</fullName>
        <ecNumber evidence="2">2.7.12.1</ecNumber>
    </recommendedName>
</protein>
<dbReference type="PROSITE" id="PS00108">
    <property type="entry name" value="PROTEIN_KINASE_ST"/>
    <property type="match status" value="1"/>
</dbReference>
<dbReference type="GO" id="GO:0005524">
    <property type="term" value="F:ATP binding"/>
    <property type="evidence" value="ECO:0007669"/>
    <property type="project" value="UniProtKB-UniRule"/>
</dbReference>
<keyword evidence="5" id="KW-0808">Transferase</keyword>
<dbReference type="InterPro" id="IPR000719">
    <property type="entry name" value="Prot_kinase_dom"/>
</dbReference>
<dbReference type="GO" id="GO:0005634">
    <property type="term" value="C:nucleus"/>
    <property type="evidence" value="ECO:0007669"/>
    <property type="project" value="UniProtKB-SubCell"/>
</dbReference>
<evidence type="ECO:0000256" key="10">
    <source>
        <dbReference type="ARBA" id="ARBA00023242"/>
    </source>
</evidence>
<dbReference type="CDD" id="cd14134">
    <property type="entry name" value="PKc_CLK"/>
    <property type="match status" value="1"/>
</dbReference>
<dbReference type="Proteomes" id="UP000279307">
    <property type="component" value="Chromosome 6"/>
</dbReference>
<dbReference type="PANTHER" id="PTHR45646">
    <property type="entry name" value="SERINE/THREONINE-PROTEIN KINASE DOA-RELATED"/>
    <property type="match status" value="1"/>
</dbReference>
<comment type="catalytic activity">
    <reaction evidence="14">
        <text>L-tyrosyl-[protein] + ATP = O-phospho-L-tyrosyl-[protein] + ADP + H(+)</text>
        <dbReference type="Rhea" id="RHEA:10596"/>
        <dbReference type="Rhea" id="RHEA-COMP:10136"/>
        <dbReference type="Rhea" id="RHEA-COMP:20101"/>
        <dbReference type="ChEBI" id="CHEBI:15378"/>
        <dbReference type="ChEBI" id="CHEBI:30616"/>
        <dbReference type="ChEBI" id="CHEBI:46858"/>
        <dbReference type="ChEBI" id="CHEBI:61978"/>
        <dbReference type="ChEBI" id="CHEBI:456216"/>
        <dbReference type="EC" id="2.7.12.1"/>
    </reaction>
</comment>
<evidence type="ECO:0000256" key="1">
    <source>
        <dbReference type="ARBA" id="ARBA00004123"/>
    </source>
</evidence>
<comment type="catalytic activity">
    <reaction evidence="12">
        <text>L-seryl-[protein] + ATP = O-phospho-L-seryl-[protein] + ADP + H(+)</text>
        <dbReference type="Rhea" id="RHEA:17989"/>
        <dbReference type="Rhea" id="RHEA-COMP:9863"/>
        <dbReference type="Rhea" id="RHEA-COMP:11604"/>
        <dbReference type="ChEBI" id="CHEBI:15378"/>
        <dbReference type="ChEBI" id="CHEBI:29999"/>
        <dbReference type="ChEBI" id="CHEBI:30616"/>
        <dbReference type="ChEBI" id="CHEBI:83421"/>
        <dbReference type="ChEBI" id="CHEBI:456216"/>
        <dbReference type="EC" id="2.7.12.1"/>
    </reaction>
</comment>
<evidence type="ECO:0000256" key="15">
    <source>
        <dbReference type="PROSITE-ProRule" id="PRU10141"/>
    </source>
</evidence>
<reference evidence="18" key="2">
    <citation type="submission" date="2018-07" db="EMBL/GenBank/DDBJ databases">
        <authorList>
            <person name="Mckenzie S.K."/>
            <person name="Kronauer D.J.C."/>
        </authorList>
    </citation>
    <scope>NUCLEOTIDE SEQUENCE</scope>
    <source>
        <strain evidence="18">Clonal line C1</strain>
    </source>
</reference>
<dbReference type="InterPro" id="IPR011009">
    <property type="entry name" value="Kinase-like_dom_sf"/>
</dbReference>
<dbReference type="GO" id="GO:0004713">
    <property type="term" value="F:protein tyrosine kinase activity"/>
    <property type="evidence" value="ECO:0007669"/>
    <property type="project" value="UniProtKB-KW"/>
</dbReference>
<keyword evidence="10" id="KW-0539">Nucleus</keyword>
<evidence type="ECO:0000256" key="9">
    <source>
        <dbReference type="ARBA" id="ARBA00023137"/>
    </source>
</evidence>
<feature type="region of interest" description="Disordered" evidence="16">
    <location>
        <begin position="1"/>
        <end position="24"/>
    </location>
</feature>
<sequence>MFIFAPRDMSTSRQGSASRRGRYARSSTSVTQLLSDSCTSLLQKLTTRVRGMSTLNDRGTGTASSRRSPNINLLGSARNRLENKYKHGTALDKYASKRHADDSEQAIYSRKEERDHSYCHRDSPFTRDDKTLEPSMTRTIVKSPTSVLLSEKAYPYVSSAIGREPKREKTPIYSRTDRQTLLNSEAYRRYGRHKSGHAETRSRKVKPHRSGKSEQLEAHSTSLRLSRPIKIEPLAFADNKEAAVDPDKTPIASSNADNFNNAARNVAQNARDALPKDMDVDSAISDRAAKRKEIQSLILKYAAMEDAYSQLASGGQANAPPSTTDLIASKYRKSDHRNNRKDNTLQSTVASVASAIGEMASHGAISPRPPSVEDDEDGHLVYQSGDILANRYKVLATLGEGTFGKVVKVKDLQMDHVMALKIIKNVEKYREAAKLEINALEKIAVKDPEGQHLCVKMLDWFNYHGHMCIAFEMLGLSVFDFLRDNSYQPYPLDHVRHMGYQLCYAVKFLHDNKLTHTDLKPENILFVDSDYDSTYNSKKLFLFKRRDMRRVKRTDIRLIDFGSATFDHEHHSTIVSTRHYRAPEVILELGWSQPCDVWSIGCILFELYLGITLFQTHDNREHLAMMERILGTIPHRMARKTKTKYFYHGKLDWDDKSSAGRYVRDNCKPLHRYMLSDDEEHRQLFELIQKMLEYEPSQRITLKDSLVHPFFDALPASQRLPDPRAAGDSQQSHERSHSLSR</sequence>
<dbReference type="SMART" id="SM00220">
    <property type="entry name" value="S_TKc"/>
    <property type="match status" value="1"/>
</dbReference>
<evidence type="ECO:0000256" key="14">
    <source>
        <dbReference type="ARBA" id="ARBA00051680"/>
    </source>
</evidence>
<keyword evidence="6 15" id="KW-0547">Nucleotide-binding</keyword>
<evidence type="ECO:0000256" key="5">
    <source>
        <dbReference type="ARBA" id="ARBA00022679"/>
    </source>
</evidence>
<evidence type="ECO:0000256" key="12">
    <source>
        <dbReference type="ARBA" id="ARBA00049003"/>
    </source>
</evidence>
<feature type="compositionally biased region" description="Basic and acidic residues" evidence="16">
    <location>
        <begin position="731"/>
        <end position="741"/>
    </location>
</feature>
<keyword evidence="8 15" id="KW-0067">ATP-binding</keyword>
<dbReference type="PANTHER" id="PTHR45646:SF11">
    <property type="entry name" value="SERINE_THREONINE-PROTEIN KINASE DOA"/>
    <property type="match status" value="1"/>
</dbReference>
<comment type="subcellular location">
    <subcellularLocation>
        <location evidence="1">Nucleus</location>
    </subcellularLocation>
</comment>
<evidence type="ECO:0000256" key="6">
    <source>
        <dbReference type="ARBA" id="ARBA00022741"/>
    </source>
</evidence>
<dbReference type="InterPro" id="IPR051175">
    <property type="entry name" value="CLK_kinases"/>
</dbReference>
<evidence type="ECO:0000256" key="8">
    <source>
        <dbReference type="ARBA" id="ARBA00022840"/>
    </source>
</evidence>
<evidence type="ECO:0000256" key="3">
    <source>
        <dbReference type="ARBA" id="ARBA00022527"/>
    </source>
</evidence>
<feature type="compositionally biased region" description="Low complexity" evidence="16">
    <location>
        <begin position="11"/>
        <end position="24"/>
    </location>
</feature>
<dbReference type="EC" id="2.7.12.1" evidence="2"/>
<comment type="caution">
    <text evidence="18">The sequence shown here is derived from an EMBL/GenBank/DDBJ whole genome shotgun (WGS) entry which is preliminary data.</text>
</comment>
<dbReference type="PROSITE" id="PS00107">
    <property type="entry name" value="PROTEIN_KINASE_ATP"/>
    <property type="match status" value="1"/>
</dbReference>
<dbReference type="GO" id="GO:0004674">
    <property type="term" value="F:protein serine/threonine kinase activity"/>
    <property type="evidence" value="ECO:0007669"/>
    <property type="project" value="UniProtKB-KW"/>
</dbReference>
<dbReference type="OrthoDB" id="283111at2759"/>
<evidence type="ECO:0000256" key="7">
    <source>
        <dbReference type="ARBA" id="ARBA00022777"/>
    </source>
</evidence>
<feature type="compositionally biased region" description="Basic and acidic residues" evidence="16">
    <location>
        <begin position="109"/>
        <end position="131"/>
    </location>
</feature>
<keyword evidence="3" id="KW-0723">Serine/threonine-protein kinase</keyword>
<evidence type="ECO:0000313" key="18">
    <source>
        <dbReference type="EMBL" id="RLU21547.1"/>
    </source>
</evidence>
<dbReference type="GO" id="GO:0004712">
    <property type="term" value="F:protein serine/threonine/tyrosine kinase activity"/>
    <property type="evidence" value="ECO:0007669"/>
    <property type="project" value="UniProtKB-EC"/>
</dbReference>
<dbReference type="FunFam" id="1.10.510.10:FF:000145">
    <property type="entry name" value="Dual specificity protein kinase CLK2"/>
    <property type="match status" value="1"/>
</dbReference>
<dbReference type="PROSITE" id="PS50011">
    <property type="entry name" value="PROTEIN_KINASE_DOM"/>
    <property type="match status" value="1"/>
</dbReference>
<organism evidence="18">
    <name type="scientific">Ooceraea biroi</name>
    <name type="common">Clonal raider ant</name>
    <name type="synonym">Cerapachys biroi</name>
    <dbReference type="NCBI Taxonomy" id="2015173"/>
    <lineage>
        <taxon>Eukaryota</taxon>
        <taxon>Metazoa</taxon>
        <taxon>Ecdysozoa</taxon>
        <taxon>Arthropoda</taxon>
        <taxon>Hexapoda</taxon>
        <taxon>Insecta</taxon>
        <taxon>Pterygota</taxon>
        <taxon>Neoptera</taxon>
        <taxon>Endopterygota</taxon>
        <taxon>Hymenoptera</taxon>
        <taxon>Apocrita</taxon>
        <taxon>Aculeata</taxon>
        <taxon>Formicoidea</taxon>
        <taxon>Formicidae</taxon>
        <taxon>Dorylinae</taxon>
        <taxon>Ooceraea</taxon>
    </lineage>
</organism>